<feature type="non-terminal residue" evidence="8">
    <location>
        <position position="1"/>
    </location>
</feature>
<dbReference type="InParanoid" id="A0A136JGT6"/>
<feature type="transmembrane region" description="Helical" evidence="6">
    <location>
        <begin position="385"/>
        <end position="408"/>
    </location>
</feature>
<feature type="domain" description="Major facilitator superfamily (MFS) profile" evidence="7">
    <location>
        <begin position="16"/>
        <end position="446"/>
    </location>
</feature>
<accession>A0A136JGT6</accession>
<feature type="transmembrane region" description="Helical" evidence="6">
    <location>
        <begin position="84"/>
        <end position="103"/>
    </location>
</feature>
<dbReference type="FunFam" id="1.20.1250.20:FF:000011">
    <property type="entry name" value="MFS multidrug transporter, putative"/>
    <property type="match status" value="1"/>
</dbReference>
<dbReference type="GO" id="GO:0016020">
    <property type="term" value="C:membrane"/>
    <property type="evidence" value="ECO:0007669"/>
    <property type="project" value="UniProtKB-SubCell"/>
</dbReference>
<feature type="non-terminal residue" evidence="8">
    <location>
        <position position="452"/>
    </location>
</feature>
<feature type="transmembrane region" description="Helical" evidence="6">
    <location>
        <begin position="420"/>
        <end position="442"/>
    </location>
</feature>
<organism evidence="8 9">
    <name type="scientific">Microdochium bolleyi</name>
    <dbReference type="NCBI Taxonomy" id="196109"/>
    <lineage>
        <taxon>Eukaryota</taxon>
        <taxon>Fungi</taxon>
        <taxon>Dikarya</taxon>
        <taxon>Ascomycota</taxon>
        <taxon>Pezizomycotina</taxon>
        <taxon>Sordariomycetes</taxon>
        <taxon>Xylariomycetidae</taxon>
        <taxon>Xylariales</taxon>
        <taxon>Microdochiaceae</taxon>
        <taxon>Microdochium</taxon>
    </lineage>
</organism>
<dbReference type="InterPro" id="IPR020846">
    <property type="entry name" value="MFS_dom"/>
</dbReference>
<feature type="transmembrane region" description="Helical" evidence="6">
    <location>
        <begin position="352"/>
        <end position="373"/>
    </location>
</feature>
<comment type="similarity">
    <text evidence="2">Belongs to the major facilitator superfamily.</text>
</comment>
<dbReference type="PANTHER" id="PTHR23502">
    <property type="entry name" value="MAJOR FACILITATOR SUPERFAMILY"/>
    <property type="match status" value="1"/>
</dbReference>
<evidence type="ECO:0000256" key="5">
    <source>
        <dbReference type="ARBA" id="ARBA00023136"/>
    </source>
</evidence>
<evidence type="ECO:0000313" key="8">
    <source>
        <dbReference type="EMBL" id="KXJ96338.1"/>
    </source>
</evidence>
<dbReference type="OrthoDB" id="5296287at2759"/>
<dbReference type="SUPFAM" id="SSF103473">
    <property type="entry name" value="MFS general substrate transporter"/>
    <property type="match status" value="1"/>
</dbReference>
<feature type="transmembrane region" description="Helical" evidence="6">
    <location>
        <begin position="55"/>
        <end position="72"/>
    </location>
</feature>
<sequence>DPDNPLNWPPQKRWTTVAVVTFLTFLAPLGSTMPAPAAPAICQDFGVSNPKTEGALITTIYILAYVFGPLFLAPLSELYGRLPLYHICNTLYFVFNVACAVSTSMSSLIAFRFLAGLASACPLTIGAGSIADIVPIERRGLAMMFWVMGPLVGPTLGPLAGGFLAESQGWHWVFWFMTILGGLAWVASVVVLRESYATVLLARRAARLRKETGNSALVSVLDNGRTPRQLFFFSIVRPLKMLFFQPIIFMISAHMALIYGYLYLLFTTFPRVFGGQYGFSTGSVGLAYLGLGVGAFLGLLLTGVISDRIMAELSKRNGGVFKPEYRLPPLFIGAFLVPAGLFMYGWTAEVRAHWILPMIGGAIMGFGMMTVYTPSTTYIVDGFTVYAASGTAAATVLRSLLGAVLPLAGEPMYDALGLGWGTSVLAFISLAFIPVPFVFWFYGERIRMSKRF</sequence>
<keyword evidence="4 6" id="KW-1133">Transmembrane helix</keyword>
<reference evidence="9" key="1">
    <citation type="submission" date="2016-02" db="EMBL/GenBank/DDBJ databases">
        <title>Draft genome sequence of Microdochium bolleyi, a fungal endophyte of beachgrass.</title>
        <authorList>
            <consortium name="DOE Joint Genome Institute"/>
            <person name="David A.S."/>
            <person name="May G."/>
            <person name="Haridas S."/>
            <person name="Lim J."/>
            <person name="Wang M."/>
            <person name="Labutti K."/>
            <person name="Lipzen A."/>
            <person name="Barry K."/>
            <person name="Grigoriev I.V."/>
        </authorList>
    </citation>
    <scope>NUCLEOTIDE SEQUENCE [LARGE SCALE GENOMIC DNA]</scope>
    <source>
        <strain evidence="9">J235TASD1</strain>
    </source>
</reference>
<keyword evidence="3 6" id="KW-0812">Transmembrane</keyword>
<evidence type="ECO:0000256" key="2">
    <source>
        <dbReference type="ARBA" id="ARBA00008335"/>
    </source>
</evidence>
<dbReference type="GO" id="GO:0022857">
    <property type="term" value="F:transmembrane transporter activity"/>
    <property type="evidence" value="ECO:0007669"/>
    <property type="project" value="InterPro"/>
</dbReference>
<keyword evidence="5 6" id="KW-0472">Membrane</keyword>
<evidence type="ECO:0000256" key="1">
    <source>
        <dbReference type="ARBA" id="ARBA00004141"/>
    </source>
</evidence>
<dbReference type="InterPro" id="IPR011701">
    <property type="entry name" value="MFS"/>
</dbReference>
<dbReference type="AlphaFoldDB" id="A0A136JGT6"/>
<proteinExistence type="inferred from homology"/>
<feature type="transmembrane region" description="Helical" evidence="6">
    <location>
        <begin position="327"/>
        <end position="346"/>
    </location>
</feature>
<comment type="subcellular location">
    <subcellularLocation>
        <location evidence="1">Membrane</location>
        <topology evidence="1">Multi-pass membrane protein</topology>
    </subcellularLocation>
</comment>
<feature type="transmembrane region" description="Helical" evidence="6">
    <location>
        <begin position="247"/>
        <end position="266"/>
    </location>
</feature>
<evidence type="ECO:0000256" key="6">
    <source>
        <dbReference type="SAM" id="Phobius"/>
    </source>
</evidence>
<evidence type="ECO:0000313" key="9">
    <source>
        <dbReference type="Proteomes" id="UP000070501"/>
    </source>
</evidence>
<dbReference type="PROSITE" id="PS50850">
    <property type="entry name" value="MFS"/>
    <property type="match status" value="1"/>
</dbReference>
<gene>
    <name evidence="8" type="ORF">Micbo1qcDRAFT_96295</name>
</gene>
<feature type="transmembrane region" description="Helical" evidence="6">
    <location>
        <begin position="286"/>
        <end position="306"/>
    </location>
</feature>
<protein>
    <submittedName>
        <fullName evidence="8">Major facilitator superfamily domain-containing protein</fullName>
    </submittedName>
</protein>
<dbReference type="EMBL" id="KQ964245">
    <property type="protein sequence ID" value="KXJ96338.1"/>
    <property type="molecule type" value="Genomic_DNA"/>
</dbReference>
<dbReference type="InterPro" id="IPR036259">
    <property type="entry name" value="MFS_trans_sf"/>
</dbReference>
<feature type="transmembrane region" description="Helical" evidence="6">
    <location>
        <begin position="109"/>
        <end position="131"/>
    </location>
</feature>
<dbReference type="Gene3D" id="1.20.1250.20">
    <property type="entry name" value="MFS general substrate transporter like domains"/>
    <property type="match status" value="1"/>
</dbReference>
<feature type="transmembrane region" description="Helical" evidence="6">
    <location>
        <begin position="170"/>
        <end position="192"/>
    </location>
</feature>
<evidence type="ECO:0000256" key="3">
    <source>
        <dbReference type="ARBA" id="ARBA00022692"/>
    </source>
</evidence>
<keyword evidence="9" id="KW-1185">Reference proteome</keyword>
<dbReference type="PANTHER" id="PTHR23502:SF68">
    <property type="entry name" value="MULTIDRUG TRANSPORTER, PUTATIVE (AFU_ORTHOLOGUE AFUA_3G01120)-RELATED"/>
    <property type="match status" value="1"/>
</dbReference>
<evidence type="ECO:0000256" key="4">
    <source>
        <dbReference type="ARBA" id="ARBA00022989"/>
    </source>
</evidence>
<evidence type="ECO:0000259" key="7">
    <source>
        <dbReference type="PROSITE" id="PS50850"/>
    </source>
</evidence>
<dbReference type="CDD" id="cd17323">
    <property type="entry name" value="MFS_Tpo1_MDR_like"/>
    <property type="match status" value="1"/>
</dbReference>
<dbReference type="Pfam" id="PF07690">
    <property type="entry name" value="MFS_1"/>
    <property type="match status" value="1"/>
</dbReference>
<name>A0A136JGT6_9PEZI</name>
<dbReference type="Proteomes" id="UP000070501">
    <property type="component" value="Unassembled WGS sequence"/>
</dbReference>
<feature type="transmembrane region" description="Helical" evidence="6">
    <location>
        <begin position="143"/>
        <end position="164"/>
    </location>
</feature>